<dbReference type="PANTHER" id="PTHR33254">
    <property type="entry name" value="4-HYDROXY-4-METHYL-2-OXOGLUTARATE ALDOLASE 3-RELATED"/>
    <property type="match status" value="1"/>
</dbReference>
<evidence type="ECO:0000256" key="10">
    <source>
        <dbReference type="ARBA" id="ARBA00030169"/>
    </source>
</evidence>
<reference evidence="14 15" key="2">
    <citation type="submission" date="2009-02" db="EMBL/GenBank/DDBJ databases">
        <title>Draft genome sequence of Blautia hydrogenotrophica DSM 10507 (Ruminococcus hydrogenotrophicus DSM 10507).</title>
        <authorList>
            <person name="Sudarsanam P."/>
            <person name="Ley R."/>
            <person name="Guruge J."/>
            <person name="Turnbaugh P.J."/>
            <person name="Mahowald M."/>
            <person name="Liep D."/>
            <person name="Gordon J."/>
        </authorList>
    </citation>
    <scope>NUCLEOTIDE SEQUENCE [LARGE SCALE GENOMIC DNA]</scope>
    <source>
        <strain evidence="15">DSM 10507 / JCM 14656 / S5a33</strain>
    </source>
</reference>
<dbReference type="Gene3D" id="3.50.30.40">
    <property type="entry name" value="Ribonuclease E inhibitor RraA/RraA-like"/>
    <property type="match status" value="1"/>
</dbReference>
<organism evidence="14 15">
    <name type="scientific">Blautia hydrogenotrophica (strain DSM 10507 / JCM 14656 / S5a33)</name>
    <name type="common">Ruminococcus hydrogenotrophicus</name>
    <dbReference type="NCBI Taxonomy" id="476272"/>
    <lineage>
        <taxon>Bacteria</taxon>
        <taxon>Bacillati</taxon>
        <taxon>Bacillota</taxon>
        <taxon>Clostridia</taxon>
        <taxon>Lachnospirales</taxon>
        <taxon>Lachnospiraceae</taxon>
        <taxon>Blautia</taxon>
    </lineage>
</organism>
<dbReference type="CDD" id="cd16841">
    <property type="entry name" value="RraA_family"/>
    <property type="match status" value="1"/>
</dbReference>
<dbReference type="InterPro" id="IPR005493">
    <property type="entry name" value="RraA/RraA-like"/>
</dbReference>
<comment type="caution">
    <text evidence="14">The sequence shown here is derived from an EMBL/GenBank/DDBJ whole genome shotgun (WGS) entry which is preliminary data.</text>
</comment>
<dbReference type="EMBL" id="ACBZ01000112">
    <property type="protein sequence ID" value="EEG48963.1"/>
    <property type="molecule type" value="Genomic_DNA"/>
</dbReference>
<evidence type="ECO:0000256" key="13">
    <source>
        <dbReference type="PIRSR" id="PIRSR605493-1"/>
    </source>
</evidence>
<dbReference type="HOGENOM" id="CLU_072626_3_2_9"/>
<evidence type="ECO:0000256" key="8">
    <source>
        <dbReference type="ARBA" id="ARBA00025046"/>
    </source>
</evidence>
<evidence type="ECO:0000313" key="15">
    <source>
        <dbReference type="Proteomes" id="UP000003100"/>
    </source>
</evidence>
<evidence type="ECO:0000256" key="6">
    <source>
        <dbReference type="ARBA" id="ARBA00012947"/>
    </source>
</evidence>
<evidence type="ECO:0000256" key="12">
    <source>
        <dbReference type="ARBA" id="ARBA00047973"/>
    </source>
</evidence>
<evidence type="ECO:0000256" key="4">
    <source>
        <dbReference type="ARBA" id="ARBA00011233"/>
    </source>
</evidence>
<dbReference type="EC" id="4.1.3.17" evidence="5"/>
<dbReference type="GO" id="GO:0008948">
    <property type="term" value="F:oxaloacetate decarboxylase activity"/>
    <property type="evidence" value="ECO:0007669"/>
    <property type="project" value="UniProtKB-EC"/>
</dbReference>
<feature type="binding site" evidence="13">
    <location>
        <position position="120"/>
    </location>
    <ligand>
        <name>Mg(2+)</name>
        <dbReference type="ChEBI" id="CHEBI:18420"/>
    </ligand>
</feature>
<feature type="binding site" evidence="13">
    <location>
        <begin position="97"/>
        <end position="100"/>
    </location>
    <ligand>
        <name>substrate</name>
    </ligand>
</feature>
<comment type="subunit">
    <text evidence="4">Homotrimer.</text>
</comment>
<accession>C0CMN9</accession>
<comment type="function">
    <text evidence="8">Catalyzes the aldol cleavage of 4-hydroxy-4-methyl-2-oxoglutarate (HMG) into 2 molecules of pyruvate. Also contains a secondary oxaloacetate (OAA) decarboxylase activity due to the common pyruvate enolate transition state formed following C-C bond cleavage in the retro-aldol and decarboxylation reactions.</text>
</comment>
<evidence type="ECO:0000256" key="9">
    <source>
        <dbReference type="ARBA" id="ARBA00029596"/>
    </source>
</evidence>
<feature type="binding site" evidence="13">
    <location>
        <position position="119"/>
    </location>
    <ligand>
        <name>substrate</name>
    </ligand>
</feature>
<dbReference type="SUPFAM" id="SSF89562">
    <property type="entry name" value="RraA-like"/>
    <property type="match status" value="1"/>
</dbReference>
<dbReference type="GO" id="GO:0046872">
    <property type="term" value="F:metal ion binding"/>
    <property type="evidence" value="ECO:0007669"/>
    <property type="project" value="UniProtKB-KW"/>
</dbReference>
<comment type="catalytic activity">
    <reaction evidence="12">
        <text>oxaloacetate + H(+) = pyruvate + CO2</text>
        <dbReference type="Rhea" id="RHEA:15641"/>
        <dbReference type="ChEBI" id="CHEBI:15361"/>
        <dbReference type="ChEBI" id="CHEBI:15378"/>
        <dbReference type="ChEBI" id="CHEBI:16452"/>
        <dbReference type="ChEBI" id="CHEBI:16526"/>
        <dbReference type="EC" id="4.1.1.112"/>
    </reaction>
</comment>
<evidence type="ECO:0000313" key="14">
    <source>
        <dbReference type="EMBL" id="EEG48963.1"/>
    </source>
</evidence>
<sequence length="227" mass="24881">MSTVNCRIVLDFERPSKELLEKFKELPVATLDDSMNRMSAMDSGIHAYSKGKLAGPAFTIKVPYGDNLMLHKSVDMIKPGDILVIQCENSLNRAIFGSLLVNNLKEKGARGIIVDGAIRDSEEISQIEGIPVYARCTSPNGPWKNGPGEINTTIAVGGQIVRPGDIVCADQDGIVVVPQEYAEEIAAETKEKEEGEKVVLAQMLAGKFERPWVEQAMEKLKVDVKPR</sequence>
<dbReference type="InterPro" id="IPR036704">
    <property type="entry name" value="RraA/RraA-like_sf"/>
</dbReference>
<comment type="cofactor">
    <cofactor evidence="13">
        <name>Mg(2+)</name>
        <dbReference type="ChEBI" id="CHEBI:18420"/>
    </cofactor>
</comment>
<dbReference type="GO" id="GO:0047443">
    <property type="term" value="F:4-hydroxy-4-methyl-2-oxoglutarate aldolase activity"/>
    <property type="evidence" value="ECO:0007669"/>
    <property type="project" value="UniProtKB-EC"/>
</dbReference>
<evidence type="ECO:0000256" key="2">
    <source>
        <dbReference type="ARBA" id="ARBA00001968"/>
    </source>
</evidence>
<evidence type="ECO:0000256" key="7">
    <source>
        <dbReference type="ARBA" id="ARBA00016549"/>
    </source>
</evidence>
<dbReference type="PANTHER" id="PTHR33254:SF4">
    <property type="entry name" value="4-HYDROXY-4-METHYL-2-OXOGLUTARATE ALDOLASE 3-RELATED"/>
    <property type="match status" value="1"/>
</dbReference>
<protein>
    <recommendedName>
        <fullName evidence="7">Putative 4-hydroxy-4-methyl-2-oxoglutarate aldolase</fullName>
        <ecNumber evidence="6">4.1.1.112</ecNumber>
        <ecNumber evidence="5">4.1.3.17</ecNumber>
    </recommendedName>
    <alternativeName>
        <fullName evidence="11">Oxaloacetate decarboxylase</fullName>
    </alternativeName>
    <alternativeName>
        <fullName evidence="9">Regulator of ribonuclease activity homolog</fullName>
    </alternativeName>
    <alternativeName>
        <fullName evidence="10">RraA-like protein</fullName>
    </alternativeName>
</protein>
<dbReference type="NCBIfam" id="NF004850">
    <property type="entry name" value="PRK06201.1"/>
    <property type="match status" value="1"/>
</dbReference>
<dbReference type="PATRIC" id="fig|476272.21.peg.1555"/>
<evidence type="ECO:0000256" key="5">
    <source>
        <dbReference type="ARBA" id="ARBA00012213"/>
    </source>
</evidence>
<comment type="catalytic activity">
    <reaction evidence="1">
        <text>4-hydroxy-4-methyl-2-oxoglutarate = 2 pyruvate</text>
        <dbReference type="Rhea" id="RHEA:22748"/>
        <dbReference type="ChEBI" id="CHEBI:15361"/>
        <dbReference type="ChEBI" id="CHEBI:58276"/>
        <dbReference type="EC" id="4.1.3.17"/>
    </reaction>
</comment>
<dbReference type="AlphaFoldDB" id="C0CMN9"/>
<dbReference type="GeneID" id="86820920"/>
<dbReference type="Proteomes" id="UP000003100">
    <property type="component" value="Unassembled WGS sequence"/>
</dbReference>
<dbReference type="EC" id="4.1.1.112" evidence="6"/>
<comment type="similarity">
    <text evidence="3">Belongs to the class II aldolase/RraA-like family.</text>
</comment>
<keyword evidence="13" id="KW-0479">Metal-binding</keyword>
<evidence type="ECO:0000256" key="1">
    <source>
        <dbReference type="ARBA" id="ARBA00001342"/>
    </source>
</evidence>
<dbReference type="Pfam" id="PF03737">
    <property type="entry name" value="RraA-like"/>
    <property type="match status" value="1"/>
</dbReference>
<gene>
    <name evidence="14" type="ORF">RUMHYD_02124</name>
</gene>
<evidence type="ECO:0000256" key="3">
    <source>
        <dbReference type="ARBA" id="ARBA00008621"/>
    </source>
</evidence>
<comment type="cofactor">
    <cofactor evidence="2">
        <name>a divalent metal cation</name>
        <dbReference type="ChEBI" id="CHEBI:60240"/>
    </cofactor>
</comment>
<dbReference type="RefSeq" id="WP_005949212.1">
    <property type="nucleotide sequence ID" value="NZ_CP136423.1"/>
</dbReference>
<proteinExistence type="inferred from homology"/>
<dbReference type="eggNOG" id="COG0684">
    <property type="taxonomic scope" value="Bacteria"/>
</dbReference>
<keyword evidence="15" id="KW-1185">Reference proteome</keyword>
<name>C0CMN9_BLAHS</name>
<reference evidence="14 15" key="1">
    <citation type="submission" date="2009-01" db="EMBL/GenBank/DDBJ databases">
        <authorList>
            <person name="Fulton L."/>
            <person name="Clifton S."/>
            <person name="Fulton B."/>
            <person name="Xu J."/>
            <person name="Minx P."/>
            <person name="Pepin K.H."/>
            <person name="Johnson M."/>
            <person name="Bhonagiri V."/>
            <person name="Nash W.E."/>
            <person name="Mardis E.R."/>
            <person name="Wilson R.K."/>
        </authorList>
    </citation>
    <scope>NUCLEOTIDE SEQUENCE [LARGE SCALE GENOMIC DNA]</scope>
    <source>
        <strain evidence="15">DSM 10507 / JCM 14656 / S5a33</strain>
    </source>
</reference>
<keyword evidence="13" id="KW-0460">Magnesium</keyword>
<evidence type="ECO:0000256" key="11">
    <source>
        <dbReference type="ARBA" id="ARBA00032305"/>
    </source>
</evidence>